<reference evidence="1 2" key="1">
    <citation type="journal article" date="2012" name="Genome Biol. Evol.">
        <title>Genome Sequence of the Mesophilic Thermotogales Bacterium Mesotoga prima MesG1.Ag.4.2 Reveals the Largest Thermotogales Genome To Date.</title>
        <authorList>
            <person name="Zhaxybayeva O."/>
            <person name="Swithers K.S."/>
            <person name="Foght J."/>
            <person name="Green A.G."/>
            <person name="Bruce D."/>
            <person name="Detter C."/>
            <person name="Han S."/>
            <person name="Teshima H."/>
            <person name="Han J."/>
            <person name="Woyke T."/>
            <person name="Pitluck S."/>
            <person name="Nolan M."/>
            <person name="Ivanova N."/>
            <person name="Pati A."/>
            <person name="Land M.L."/>
            <person name="Dlutek M."/>
            <person name="Doolittle W.F."/>
            <person name="Noll K.M."/>
            <person name="Nesbo C.L."/>
        </authorList>
    </citation>
    <scope>NUCLEOTIDE SEQUENCE [LARGE SCALE GENOMIC DNA]</scope>
    <source>
        <strain evidence="2">mesG1.Ag.4.2</strain>
    </source>
</reference>
<proteinExistence type="predicted"/>
<dbReference type="KEGG" id="mpg:Theba_2150"/>
<protein>
    <recommendedName>
        <fullName evidence="3">DUF3795 domain-containing protein</fullName>
    </recommendedName>
</protein>
<evidence type="ECO:0000313" key="2">
    <source>
        <dbReference type="Proteomes" id="UP000002881"/>
    </source>
</evidence>
<dbReference type="eggNOG" id="COG1765">
    <property type="taxonomic scope" value="Bacteria"/>
</dbReference>
<organism evidence="1 2">
    <name type="scientific">Mesotoga prima MesG1.Ag.4.2</name>
    <dbReference type="NCBI Taxonomy" id="660470"/>
    <lineage>
        <taxon>Bacteria</taxon>
        <taxon>Thermotogati</taxon>
        <taxon>Thermotogota</taxon>
        <taxon>Thermotogae</taxon>
        <taxon>Kosmotogales</taxon>
        <taxon>Kosmotogaceae</taxon>
        <taxon>Mesotoga</taxon>
    </lineage>
</organism>
<name>I2F780_9BACT</name>
<dbReference type="AlphaFoldDB" id="I2F780"/>
<dbReference type="EMBL" id="CP003532">
    <property type="protein sequence ID" value="AFK07783.1"/>
    <property type="molecule type" value="Genomic_DNA"/>
</dbReference>
<evidence type="ECO:0000313" key="1">
    <source>
        <dbReference type="EMBL" id="AFK07783.1"/>
    </source>
</evidence>
<dbReference type="HOGENOM" id="CLU_168035_0_0_0"/>
<evidence type="ECO:0008006" key="3">
    <source>
        <dbReference type="Google" id="ProtNLM"/>
    </source>
</evidence>
<dbReference type="Proteomes" id="UP000002881">
    <property type="component" value="Chromosome"/>
</dbReference>
<accession>I2F780</accession>
<gene>
    <name evidence="1" type="ORF">Theba_2150</name>
</gene>
<sequence>MIAFCGIDCSQCDTYRATIADDNSLRRETANRWSVDFGFDISSEDVSCSGCHGNSLFKLCSGCPFKLCCEEKGISNCGECEEYPCETLERFLKALPNARRRLDSIHEKCYHTSE</sequence>
<keyword evidence="2" id="KW-1185">Reference proteome</keyword>
<dbReference type="InterPro" id="IPR024227">
    <property type="entry name" value="DUF3795"/>
</dbReference>
<dbReference type="Pfam" id="PF12675">
    <property type="entry name" value="DUF3795"/>
    <property type="match status" value="1"/>
</dbReference>